<dbReference type="SUPFAM" id="SSF54928">
    <property type="entry name" value="RNA-binding domain, RBD"/>
    <property type="match status" value="1"/>
</dbReference>
<feature type="domain" description="UPF3" evidence="4">
    <location>
        <begin position="31"/>
        <end position="198"/>
    </location>
</feature>
<feature type="compositionally biased region" description="Basic residues" evidence="3">
    <location>
        <begin position="180"/>
        <end position="198"/>
    </location>
</feature>
<feature type="compositionally biased region" description="Basic and acidic residues" evidence="3">
    <location>
        <begin position="199"/>
        <end position="221"/>
    </location>
</feature>
<feature type="region of interest" description="Disordered" evidence="3">
    <location>
        <begin position="179"/>
        <end position="397"/>
    </location>
</feature>
<feature type="compositionally biased region" description="Polar residues" evidence="3">
    <location>
        <begin position="366"/>
        <end position="375"/>
    </location>
</feature>
<feature type="compositionally biased region" description="Basic and acidic residues" evidence="3">
    <location>
        <begin position="383"/>
        <end position="397"/>
    </location>
</feature>
<dbReference type="STRING" id="45354.A0A1L0C0I1"/>
<reference evidence="5 6" key="1">
    <citation type="submission" date="2016-10" db="EMBL/GenBank/DDBJ databases">
        <authorList>
            <person name="de Groot N.N."/>
        </authorList>
    </citation>
    <scope>NUCLEOTIDE SEQUENCE [LARGE SCALE GENOMIC DNA]</scope>
    <source>
        <strain evidence="5 6">CBS 141442</strain>
    </source>
</reference>
<name>A0A1L0C0I1_9ASCO</name>
<keyword evidence="2" id="KW-0866">Nonsense-mediated mRNA decay</keyword>
<feature type="compositionally biased region" description="Polar residues" evidence="3">
    <location>
        <begin position="320"/>
        <end position="343"/>
    </location>
</feature>
<dbReference type="Gene3D" id="3.30.70.330">
    <property type="match status" value="1"/>
</dbReference>
<keyword evidence="6" id="KW-1185">Reference proteome</keyword>
<dbReference type="AlphaFoldDB" id="A0A1L0C0I1"/>
<evidence type="ECO:0000313" key="6">
    <source>
        <dbReference type="Proteomes" id="UP000182334"/>
    </source>
</evidence>
<dbReference type="OrthoDB" id="18087at2759"/>
<dbReference type="Proteomes" id="UP000182334">
    <property type="component" value="Chromosome VI"/>
</dbReference>
<feature type="compositionally biased region" description="Basic residues" evidence="3">
    <location>
        <begin position="222"/>
        <end position="234"/>
    </location>
</feature>
<dbReference type="InterPro" id="IPR012677">
    <property type="entry name" value="Nucleotide-bd_a/b_plait_sf"/>
</dbReference>
<feature type="compositionally biased region" description="Basic residues" evidence="3">
    <location>
        <begin position="274"/>
        <end position="283"/>
    </location>
</feature>
<feature type="compositionally biased region" description="Basic residues" evidence="3">
    <location>
        <begin position="345"/>
        <end position="357"/>
    </location>
</feature>
<evidence type="ECO:0000256" key="2">
    <source>
        <dbReference type="ARBA" id="ARBA00023161"/>
    </source>
</evidence>
<evidence type="ECO:0000256" key="3">
    <source>
        <dbReference type="SAM" id="MobiDB-lite"/>
    </source>
</evidence>
<dbReference type="GO" id="GO:0003676">
    <property type="term" value="F:nucleic acid binding"/>
    <property type="evidence" value="ECO:0007669"/>
    <property type="project" value="InterPro"/>
</dbReference>
<sequence length="397" mass="44596">MAAVAPEISANKSGKQKVKSKQYHVVYDNPELKVVVRLLPPSLNQDQFLEQLIQKGIFSKENSPYTKFYYEPGSRNVKLFEEPVFSRAYFQFPSKQLANNYMNELNNLTFEESDTGDHFMCQTMKSIFGAVGQSLNSSESEDFSTIPLYTRYLQVREEKGPAVNLAEVQRELQAEERQKKLAKKQNNKVKEKKKKKKEKLNIEKSKEGKQERETTVTDPELKKKKKKRSKKKKTGGQTPDLHNEANGSVTADVGKDTGAVLGAEESHNAGSGSKSKKKNKSKKKAPEAKDNTEQINSPAEGLKKKKKNKPPKEKHDDQKQNGSETQQQQNGSVSMPANGAETNGQKKKVQKKKKPNKKDKDGGSRENVSTENGQKPKNIENPTKNREKSDAATPAEK</sequence>
<evidence type="ECO:0000256" key="1">
    <source>
        <dbReference type="ARBA" id="ARBA00005991"/>
    </source>
</evidence>
<feature type="compositionally biased region" description="Basic and acidic residues" evidence="3">
    <location>
        <begin position="310"/>
        <end position="319"/>
    </location>
</feature>
<dbReference type="InterPro" id="IPR035979">
    <property type="entry name" value="RBD_domain_sf"/>
</dbReference>
<protein>
    <submittedName>
        <fullName evidence="5">CIC11C00000002155</fullName>
    </submittedName>
</protein>
<dbReference type="InterPro" id="IPR005120">
    <property type="entry name" value="UPF3_dom"/>
</dbReference>
<dbReference type="Pfam" id="PF03467">
    <property type="entry name" value="Smg4_UPF3"/>
    <property type="match status" value="1"/>
</dbReference>
<accession>A0A1L0C0I1</accession>
<dbReference type="EMBL" id="LT635761">
    <property type="protein sequence ID" value="SGZ57111.1"/>
    <property type="molecule type" value="Genomic_DNA"/>
</dbReference>
<dbReference type="GO" id="GO:0000184">
    <property type="term" value="P:nuclear-transcribed mRNA catabolic process, nonsense-mediated decay"/>
    <property type="evidence" value="ECO:0007669"/>
    <property type="project" value="UniProtKB-KW"/>
</dbReference>
<organism evidence="5 6">
    <name type="scientific">Sungouiella intermedia</name>
    <dbReference type="NCBI Taxonomy" id="45354"/>
    <lineage>
        <taxon>Eukaryota</taxon>
        <taxon>Fungi</taxon>
        <taxon>Dikarya</taxon>
        <taxon>Ascomycota</taxon>
        <taxon>Saccharomycotina</taxon>
        <taxon>Pichiomycetes</taxon>
        <taxon>Metschnikowiaceae</taxon>
        <taxon>Sungouiella</taxon>
    </lineage>
</organism>
<comment type="similarity">
    <text evidence="1">Belongs to the RENT3 family.</text>
</comment>
<evidence type="ECO:0000313" key="5">
    <source>
        <dbReference type="EMBL" id="SGZ57111.1"/>
    </source>
</evidence>
<dbReference type="CDD" id="cd12455">
    <property type="entry name" value="RRM_like_Smg4_UPF3"/>
    <property type="match status" value="1"/>
</dbReference>
<evidence type="ECO:0000259" key="4">
    <source>
        <dbReference type="Pfam" id="PF03467"/>
    </source>
</evidence>
<gene>
    <name evidence="5" type="ORF">SAMEA4029010_CIC11G00000002155</name>
</gene>
<proteinExistence type="inferred from homology"/>